<keyword evidence="3" id="KW-0808">Transferase</keyword>
<reference evidence="3 4" key="1">
    <citation type="submission" date="2018-05" db="EMBL/GenBank/DDBJ databases">
        <title>Genomic Encyclopedia of Type Strains, Phase III (KMG-III): the genomes of soil and plant-associated and newly described type strains.</title>
        <authorList>
            <person name="Whitman W."/>
        </authorList>
    </citation>
    <scope>NUCLEOTIDE SEQUENCE [LARGE SCALE GENOMIC DNA]</scope>
    <source>
        <strain evidence="3 4">CECT 5696</strain>
    </source>
</reference>
<evidence type="ECO:0000313" key="3">
    <source>
        <dbReference type="EMBL" id="PWW07341.1"/>
    </source>
</evidence>
<evidence type="ECO:0000259" key="2">
    <source>
        <dbReference type="Pfam" id="PF00535"/>
    </source>
</evidence>
<dbReference type="InterPro" id="IPR029044">
    <property type="entry name" value="Nucleotide-diphossugar_trans"/>
</dbReference>
<dbReference type="SUPFAM" id="SSF53448">
    <property type="entry name" value="Nucleotide-diphospho-sugar transferases"/>
    <property type="match status" value="1"/>
</dbReference>
<dbReference type="Proteomes" id="UP000246635">
    <property type="component" value="Unassembled WGS sequence"/>
</dbReference>
<organism evidence="3 4">
    <name type="scientific">Paenibacillus cellulosilyticus</name>
    <dbReference type="NCBI Taxonomy" id="375489"/>
    <lineage>
        <taxon>Bacteria</taxon>
        <taxon>Bacillati</taxon>
        <taxon>Bacillota</taxon>
        <taxon>Bacilli</taxon>
        <taxon>Bacillales</taxon>
        <taxon>Paenibacillaceae</taxon>
        <taxon>Paenibacillus</taxon>
    </lineage>
</organism>
<dbReference type="GO" id="GO:0016758">
    <property type="term" value="F:hexosyltransferase activity"/>
    <property type="evidence" value="ECO:0007669"/>
    <property type="project" value="UniProtKB-ARBA"/>
</dbReference>
<gene>
    <name evidence="3" type="ORF">DFQ01_102233</name>
</gene>
<evidence type="ECO:0000313" key="4">
    <source>
        <dbReference type="Proteomes" id="UP000246635"/>
    </source>
</evidence>
<dbReference type="OrthoDB" id="9785185at2"/>
<accession>A0A2V2Z1C3</accession>
<protein>
    <submittedName>
        <fullName evidence="3">Glycosyl transferase family 2</fullName>
    </submittedName>
</protein>
<dbReference type="Gene3D" id="3.90.550.10">
    <property type="entry name" value="Spore Coat Polysaccharide Biosynthesis Protein SpsA, Chain A"/>
    <property type="match status" value="1"/>
</dbReference>
<dbReference type="PANTHER" id="PTHR22916:SF3">
    <property type="entry name" value="UDP-GLCNAC:BETAGAL BETA-1,3-N-ACETYLGLUCOSAMINYLTRANSFERASE-LIKE PROTEIN 1"/>
    <property type="match status" value="1"/>
</dbReference>
<evidence type="ECO:0000256" key="1">
    <source>
        <dbReference type="ARBA" id="ARBA00006739"/>
    </source>
</evidence>
<name>A0A2V2Z1C3_9BACL</name>
<feature type="domain" description="Glycosyltransferase 2-like" evidence="2">
    <location>
        <begin position="9"/>
        <end position="119"/>
    </location>
</feature>
<proteinExistence type="inferred from homology"/>
<dbReference type="PANTHER" id="PTHR22916">
    <property type="entry name" value="GLYCOSYLTRANSFERASE"/>
    <property type="match status" value="1"/>
</dbReference>
<keyword evidence="4" id="KW-1185">Reference proteome</keyword>
<sequence length="241" mass="26657">MQPGMPLVSIIIPFYNCPYVDQAIASALNQTYPNIEIIVIDDGSTMHQDKLAPYLNRIHYIGKANGGTASALNYGMSLATGKYVAWLSSDDQFKPTKVAHQVAYMEATGAQISYTDFDTLDQYYTITVHNASAKFPSAKALYSSLLDGCAINGCTIMMTKQLFIGMGGFNDRLPYTHDYELWIRIVLAGFALPFINESLTVYRTHPGMGTKKHYDTIVQEARNIGNMYRPALTALIARTPG</sequence>
<comment type="similarity">
    <text evidence="1">Belongs to the glycosyltransferase 2 family.</text>
</comment>
<dbReference type="AlphaFoldDB" id="A0A2V2Z1C3"/>
<dbReference type="Pfam" id="PF00535">
    <property type="entry name" value="Glycos_transf_2"/>
    <property type="match status" value="1"/>
</dbReference>
<comment type="caution">
    <text evidence="3">The sequence shown here is derived from an EMBL/GenBank/DDBJ whole genome shotgun (WGS) entry which is preliminary data.</text>
</comment>
<dbReference type="EMBL" id="QGTQ01000002">
    <property type="protein sequence ID" value="PWW07341.1"/>
    <property type="molecule type" value="Genomic_DNA"/>
</dbReference>
<dbReference type="InterPro" id="IPR001173">
    <property type="entry name" value="Glyco_trans_2-like"/>
</dbReference>
<dbReference type="RefSeq" id="WP_110042591.1">
    <property type="nucleotide sequence ID" value="NZ_CP054612.1"/>
</dbReference>